<comment type="caution">
    <text evidence="9">The sequence shown here is derived from an EMBL/GenBank/DDBJ whole genome shotgun (WGS) entry which is preliminary data.</text>
</comment>
<feature type="binding site" evidence="7">
    <location>
        <position position="248"/>
    </location>
    <ligand>
        <name>Zn(2+)</name>
        <dbReference type="ChEBI" id="CHEBI:29105"/>
    </ligand>
</feature>
<dbReference type="EC" id="3.5.2.7" evidence="1 7"/>
<dbReference type="EMBL" id="SNYC01000004">
    <property type="protein sequence ID" value="TDQ09591.1"/>
    <property type="molecule type" value="Genomic_DNA"/>
</dbReference>
<evidence type="ECO:0000313" key="10">
    <source>
        <dbReference type="Proteomes" id="UP000295620"/>
    </source>
</evidence>
<name>A0A4R6SW08_9SPHI</name>
<dbReference type="Gene3D" id="3.20.20.140">
    <property type="entry name" value="Metal-dependent hydrolases"/>
    <property type="match status" value="1"/>
</dbReference>
<dbReference type="InterPro" id="IPR011059">
    <property type="entry name" value="Metal-dep_hydrolase_composite"/>
</dbReference>
<feature type="binding site" evidence="7">
    <location>
        <position position="80"/>
    </location>
    <ligand>
        <name>Fe(3+)</name>
        <dbReference type="ChEBI" id="CHEBI:29034"/>
    </ligand>
</feature>
<reference evidence="9 10" key="1">
    <citation type="submission" date="2019-03" db="EMBL/GenBank/DDBJ databases">
        <title>Genomic Encyclopedia of Archaeal and Bacterial Type Strains, Phase II (KMG-II): from individual species to whole genera.</title>
        <authorList>
            <person name="Goeker M."/>
        </authorList>
    </citation>
    <scope>NUCLEOTIDE SEQUENCE [LARGE SCALE GENOMIC DNA]</scope>
    <source>
        <strain evidence="9 10">DSM 19035</strain>
    </source>
</reference>
<dbReference type="GO" id="GO:0050480">
    <property type="term" value="F:imidazolonepropionase activity"/>
    <property type="evidence" value="ECO:0007669"/>
    <property type="project" value="UniProtKB-UniRule"/>
</dbReference>
<feature type="binding site" evidence="7">
    <location>
        <position position="150"/>
    </location>
    <ligand>
        <name>4-imidazolone-5-propanoate</name>
        <dbReference type="ChEBI" id="CHEBI:77893"/>
    </ligand>
</feature>
<keyword evidence="2 7" id="KW-0479">Metal-binding</keyword>
<dbReference type="Proteomes" id="UP000295620">
    <property type="component" value="Unassembled WGS sequence"/>
</dbReference>
<keyword evidence="6 7" id="KW-0408">Iron</keyword>
<dbReference type="UniPathway" id="UPA00379">
    <property type="reaction ID" value="UER00551"/>
</dbReference>
<keyword evidence="4 7" id="KW-0369">Histidine metabolism</keyword>
<feature type="binding site" evidence="7">
    <location>
        <position position="248"/>
    </location>
    <ligand>
        <name>Fe(3+)</name>
        <dbReference type="ChEBI" id="CHEBI:29034"/>
    </ligand>
</feature>
<dbReference type="PANTHER" id="PTHR42752">
    <property type="entry name" value="IMIDAZOLONEPROPIONASE"/>
    <property type="match status" value="1"/>
</dbReference>
<dbReference type="RefSeq" id="WP_133575661.1">
    <property type="nucleotide sequence ID" value="NZ_SNYC01000004.1"/>
</dbReference>
<feature type="binding site" evidence="7">
    <location>
        <position position="322"/>
    </location>
    <ligand>
        <name>Zn(2+)</name>
        <dbReference type="ChEBI" id="CHEBI:29105"/>
    </ligand>
</feature>
<gene>
    <name evidence="7" type="primary">hutI</name>
    <name evidence="9" type="ORF">ATK78_1747</name>
</gene>
<proteinExistence type="inferred from homology"/>
<keyword evidence="7" id="KW-0963">Cytoplasm</keyword>
<evidence type="ECO:0000256" key="7">
    <source>
        <dbReference type="HAMAP-Rule" id="MF_00372"/>
    </source>
</evidence>
<feature type="binding site" evidence="7">
    <location>
        <position position="322"/>
    </location>
    <ligand>
        <name>Fe(3+)</name>
        <dbReference type="ChEBI" id="CHEBI:29034"/>
    </ligand>
</feature>
<comment type="similarity">
    <text evidence="7">Belongs to the metallo-dependent hydrolases superfamily. HutI family.</text>
</comment>
<evidence type="ECO:0000256" key="1">
    <source>
        <dbReference type="ARBA" id="ARBA00012864"/>
    </source>
</evidence>
<keyword evidence="5 7" id="KW-0862">Zinc</keyword>
<organism evidence="9 10">
    <name type="scientific">Pedobacter metabolipauper</name>
    <dbReference type="NCBI Taxonomy" id="425513"/>
    <lineage>
        <taxon>Bacteria</taxon>
        <taxon>Pseudomonadati</taxon>
        <taxon>Bacteroidota</taxon>
        <taxon>Sphingobacteriia</taxon>
        <taxon>Sphingobacteriales</taxon>
        <taxon>Sphingobacteriaceae</taxon>
        <taxon>Pedobacter</taxon>
    </lineage>
</organism>
<comment type="catalytic activity">
    <reaction evidence="7">
        <text>4-imidazolone-5-propanoate + H2O = N-formimidoyl-L-glutamate</text>
        <dbReference type="Rhea" id="RHEA:23660"/>
        <dbReference type="ChEBI" id="CHEBI:15377"/>
        <dbReference type="ChEBI" id="CHEBI:58928"/>
        <dbReference type="ChEBI" id="CHEBI:77893"/>
        <dbReference type="EC" id="3.5.2.7"/>
    </reaction>
</comment>
<dbReference type="FunFam" id="3.20.20.140:FF:000007">
    <property type="entry name" value="Imidazolonepropionase"/>
    <property type="match status" value="1"/>
</dbReference>
<dbReference type="GO" id="GO:0019557">
    <property type="term" value="P:L-histidine catabolic process to glutamate and formate"/>
    <property type="evidence" value="ECO:0007669"/>
    <property type="project" value="UniProtKB-UniPathway"/>
</dbReference>
<dbReference type="GO" id="GO:0019556">
    <property type="term" value="P:L-histidine catabolic process to glutamate and formamide"/>
    <property type="evidence" value="ECO:0007669"/>
    <property type="project" value="UniProtKB-UniRule"/>
</dbReference>
<evidence type="ECO:0000256" key="4">
    <source>
        <dbReference type="ARBA" id="ARBA00022808"/>
    </source>
</evidence>
<comment type="pathway">
    <text evidence="7">Amino-acid degradation; L-histidine degradation into L-glutamate; N-formimidoyl-L-glutamate from L-histidine: step 3/3.</text>
</comment>
<dbReference type="NCBIfam" id="TIGR01224">
    <property type="entry name" value="hutI"/>
    <property type="match status" value="1"/>
</dbReference>
<keyword evidence="3 7" id="KW-0378">Hydrolase</keyword>
<feature type="binding site" evidence="7">
    <location>
        <position position="183"/>
    </location>
    <ligand>
        <name>4-imidazolone-5-propanoate</name>
        <dbReference type="ChEBI" id="CHEBI:77893"/>
    </ligand>
</feature>
<dbReference type="InterPro" id="IPR032466">
    <property type="entry name" value="Metal_Hydrolase"/>
</dbReference>
<feature type="binding site" evidence="7">
    <location>
        <position position="78"/>
    </location>
    <ligand>
        <name>Fe(3+)</name>
        <dbReference type="ChEBI" id="CHEBI:29034"/>
    </ligand>
</feature>
<feature type="binding site" evidence="7">
    <location>
        <position position="80"/>
    </location>
    <ligand>
        <name>Zn(2+)</name>
        <dbReference type="ChEBI" id="CHEBI:29105"/>
    </ligand>
</feature>
<evidence type="ECO:0000313" key="9">
    <source>
        <dbReference type="EMBL" id="TDQ09591.1"/>
    </source>
</evidence>
<feature type="domain" description="Amidohydrolase-related" evidence="8">
    <location>
        <begin position="69"/>
        <end position="409"/>
    </location>
</feature>
<evidence type="ECO:0000256" key="2">
    <source>
        <dbReference type="ARBA" id="ARBA00022723"/>
    </source>
</evidence>
<dbReference type="SUPFAM" id="SSF51338">
    <property type="entry name" value="Composite domain of metallo-dependent hydrolases"/>
    <property type="match status" value="1"/>
</dbReference>
<dbReference type="AlphaFoldDB" id="A0A4R6SW08"/>
<feature type="binding site" evidence="7">
    <location>
        <position position="326"/>
    </location>
    <ligand>
        <name>N-formimidoyl-L-glutamate</name>
        <dbReference type="ChEBI" id="CHEBI:58928"/>
    </ligand>
</feature>
<dbReference type="HAMAP" id="MF_00372">
    <property type="entry name" value="HutI"/>
    <property type="match status" value="1"/>
</dbReference>
<feature type="binding site" evidence="7">
    <location>
        <position position="251"/>
    </location>
    <ligand>
        <name>4-imidazolone-5-propanoate</name>
        <dbReference type="ChEBI" id="CHEBI:77893"/>
    </ligand>
</feature>
<dbReference type="GO" id="GO:0005737">
    <property type="term" value="C:cytoplasm"/>
    <property type="evidence" value="ECO:0007669"/>
    <property type="project" value="UniProtKB-SubCell"/>
</dbReference>
<dbReference type="InterPro" id="IPR005920">
    <property type="entry name" value="HutI"/>
</dbReference>
<feature type="binding site" evidence="7">
    <location>
        <position position="327"/>
    </location>
    <ligand>
        <name>4-imidazolone-5-propanoate</name>
        <dbReference type="ChEBI" id="CHEBI:77893"/>
    </ligand>
</feature>
<accession>A0A4R6SW08</accession>
<keyword evidence="10" id="KW-1185">Reference proteome</keyword>
<evidence type="ECO:0000256" key="5">
    <source>
        <dbReference type="ARBA" id="ARBA00022833"/>
    </source>
</evidence>
<dbReference type="OrthoDB" id="9776455at2"/>
<dbReference type="Pfam" id="PF01979">
    <property type="entry name" value="Amidohydro_1"/>
    <property type="match status" value="1"/>
</dbReference>
<dbReference type="PANTHER" id="PTHR42752:SF1">
    <property type="entry name" value="IMIDAZOLONEPROPIONASE-RELATED"/>
    <property type="match status" value="1"/>
</dbReference>
<evidence type="ECO:0000259" key="8">
    <source>
        <dbReference type="Pfam" id="PF01979"/>
    </source>
</evidence>
<feature type="binding site" evidence="7">
    <location>
        <position position="87"/>
    </location>
    <ligand>
        <name>4-imidazolone-5-propanoate</name>
        <dbReference type="ChEBI" id="CHEBI:77893"/>
    </ligand>
</feature>
<dbReference type="SUPFAM" id="SSF51556">
    <property type="entry name" value="Metallo-dependent hydrolases"/>
    <property type="match status" value="1"/>
</dbReference>
<evidence type="ECO:0000256" key="6">
    <source>
        <dbReference type="ARBA" id="ARBA00023004"/>
    </source>
</evidence>
<protein>
    <recommendedName>
        <fullName evidence="1 7">Imidazolonepropionase</fullName>
        <ecNumber evidence="1 7">3.5.2.7</ecNumber>
    </recommendedName>
    <alternativeName>
        <fullName evidence="7">Imidazolone-5-propionate hydrolase</fullName>
    </alternativeName>
</protein>
<sequence>MPALLITDIGTLVGLHPKTTSVISGKNMADLPVLTNAWILCRNGLIADFGTADCLPSGSFDVCSAKGGYVFPSWCDSHTHAVFAAPREEEFVMKIKGKSYEEITAAGGGILNSAAKLENCPEPELFENAELRIHELIKQGTGALEIKSGYGLTVENELKMLRVIRKLKEVLPIPVKASFLAAHTYPQAYRTNHAGYIDLIIHKMLPEIADEGLADYMDVFCEQGFFSADETELLLEAGAKYGLPPKIHANQFTLSGGVQAGVKHHAISVDHLEVTDEDVVKHLAASTTIATLLPGCSFYLGIPFANARALIDANVAVALASDLNPGSAPSGNMNFVVSLGCIKLKMLPEEAINAATINGAAAMQLSDQTGSISIGKRANFFITKPMPSLAYLPYSFGEALVNLVILNGEVY</sequence>
<dbReference type="Gene3D" id="2.30.40.10">
    <property type="entry name" value="Urease, subunit C, domain 1"/>
    <property type="match status" value="1"/>
</dbReference>
<comment type="subcellular location">
    <subcellularLocation>
        <location evidence="7">Cytoplasm</location>
    </subcellularLocation>
</comment>
<comment type="cofactor">
    <cofactor evidence="7">
        <name>Zn(2+)</name>
        <dbReference type="ChEBI" id="CHEBI:29105"/>
    </cofactor>
    <cofactor evidence="7">
        <name>Fe(3+)</name>
        <dbReference type="ChEBI" id="CHEBI:29034"/>
    </cofactor>
    <text evidence="7">Binds 1 zinc or iron ion per subunit.</text>
</comment>
<dbReference type="InterPro" id="IPR006680">
    <property type="entry name" value="Amidohydro-rel"/>
</dbReference>
<dbReference type="GO" id="GO:0005506">
    <property type="term" value="F:iron ion binding"/>
    <property type="evidence" value="ECO:0007669"/>
    <property type="project" value="UniProtKB-UniRule"/>
</dbReference>
<feature type="binding site" evidence="7">
    <location>
        <position position="78"/>
    </location>
    <ligand>
        <name>Zn(2+)</name>
        <dbReference type="ChEBI" id="CHEBI:29105"/>
    </ligand>
</feature>
<feature type="binding site" evidence="7">
    <location>
        <position position="150"/>
    </location>
    <ligand>
        <name>N-formimidoyl-L-glutamate</name>
        <dbReference type="ChEBI" id="CHEBI:58928"/>
    </ligand>
</feature>
<dbReference type="GO" id="GO:0008270">
    <property type="term" value="F:zinc ion binding"/>
    <property type="evidence" value="ECO:0007669"/>
    <property type="project" value="UniProtKB-UniRule"/>
</dbReference>
<comment type="function">
    <text evidence="7">Catalyzes the hydrolytic cleavage of the carbon-nitrogen bond in imidazolone-5-propanoate to yield N-formimidoyl-L-glutamate. It is the third step in the universal histidine degradation pathway.</text>
</comment>
<feature type="binding site" evidence="7">
    <location>
        <position position="324"/>
    </location>
    <ligand>
        <name>N-formimidoyl-L-glutamate</name>
        <dbReference type="ChEBI" id="CHEBI:58928"/>
    </ligand>
</feature>
<evidence type="ECO:0000256" key="3">
    <source>
        <dbReference type="ARBA" id="ARBA00022801"/>
    </source>
</evidence>